<evidence type="ECO:0000313" key="2">
    <source>
        <dbReference type="EMBL" id="KAK3058123.1"/>
    </source>
</evidence>
<evidence type="ECO:0000256" key="1">
    <source>
        <dbReference type="SAM" id="MobiDB-lite"/>
    </source>
</evidence>
<dbReference type="Proteomes" id="UP001271007">
    <property type="component" value="Unassembled WGS sequence"/>
</dbReference>
<sequence length="385" mass="42431">MSTGVHPGFLSFTSMPPRLHITGDTPNPDPILLQHFIEEGFDATYLPRGGGGKPYRDELARLNDDLELGESYAIVAFGAAATDCLSAHVKPQPHLAALIAYYPSTIQDPKSKFPSQLDVLCHIAGSQGFAPAFSSYTYQNAKPGFAEHSQASFNKIAASLAWTRTLGVLRKAFKIETNLEHVREDHIRLSFAGNKASATVANMVAERPHVTNVPTMTGGIGQRDLFVFYRDYFKNPPSLRMKLVSRTIGEDRVVDELVLSLKHTEEVPWLLPGVPATDKMVHVAMVSVVCIRGGRVYHEHVYWDQASVLVQVGLLDPKLVPDHMKRRGLKQLPVYGAETAAKVLNEESHPNNELISSWKDRPKGDPGALPNRPKQTANGARSEEK</sequence>
<proteinExistence type="predicted"/>
<gene>
    <name evidence="2" type="ORF">LTR09_001201</name>
</gene>
<dbReference type="Gene3D" id="3.10.450.50">
    <property type="match status" value="1"/>
</dbReference>
<evidence type="ECO:0008006" key="4">
    <source>
        <dbReference type="Google" id="ProtNLM"/>
    </source>
</evidence>
<dbReference type="PANTHER" id="PTHR38436">
    <property type="entry name" value="POLYKETIDE CYCLASE SNOAL-LIKE DOMAIN"/>
    <property type="match status" value="1"/>
</dbReference>
<dbReference type="InterPro" id="IPR032710">
    <property type="entry name" value="NTF2-like_dom_sf"/>
</dbReference>
<organism evidence="2 3">
    <name type="scientific">Extremus antarcticus</name>
    <dbReference type="NCBI Taxonomy" id="702011"/>
    <lineage>
        <taxon>Eukaryota</taxon>
        <taxon>Fungi</taxon>
        <taxon>Dikarya</taxon>
        <taxon>Ascomycota</taxon>
        <taxon>Pezizomycotina</taxon>
        <taxon>Dothideomycetes</taxon>
        <taxon>Dothideomycetidae</taxon>
        <taxon>Mycosphaerellales</taxon>
        <taxon>Extremaceae</taxon>
        <taxon>Extremus</taxon>
    </lineage>
</organism>
<accession>A0AAJ0GIB2</accession>
<dbReference type="InterPro" id="IPR009959">
    <property type="entry name" value="Cyclase_SnoaL-like"/>
</dbReference>
<dbReference type="EMBL" id="JAWDJX010000002">
    <property type="protein sequence ID" value="KAK3058123.1"/>
    <property type="molecule type" value="Genomic_DNA"/>
</dbReference>
<dbReference type="AlphaFoldDB" id="A0AAJ0GIB2"/>
<dbReference type="SUPFAM" id="SSF54427">
    <property type="entry name" value="NTF2-like"/>
    <property type="match status" value="1"/>
</dbReference>
<comment type="caution">
    <text evidence="2">The sequence shown here is derived from an EMBL/GenBank/DDBJ whole genome shotgun (WGS) entry which is preliminary data.</text>
</comment>
<evidence type="ECO:0000313" key="3">
    <source>
        <dbReference type="Proteomes" id="UP001271007"/>
    </source>
</evidence>
<dbReference type="PANTHER" id="PTHR38436:SF3">
    <property type="entry name" value="CARBOXYMETHYLENEBUTENOLIDASE-RELATED"/>
    <property type="match status" value="1"/>
</dbReference>
<protein>
    <recommendedName>
        <fullName evidence="4">Dienelactone hydrolase</fullName>
    </recommendedName>
</protein>
<name>A0AAJ0GIB2_9PEZI</name>
<feature type="region of interest" description="Disordered" evidence="1">
    <location>
        <begin position="343"/>
        <end position="385"/>
    </location>
</feature>
<keyword evidence="3" id="KW-1185">Reference proteome</keyword>
<reference evidence="2" key="1">
    <citation type="submission" date="2023-04" db="EMBL/GenBank/DDBJ databases">
        <title>Black Yeasts Isolated from many extreme environments.</title>
        <authorList>
            <person name="Coleine C."/>
            <person name="Stajich J.E."/>
            <person name="Selbmann L."/>
        </authorList>
    </citation>
    <scope>NUCLEOTIDE SEQUENCE</scope>
    <source>
        <strain evidence="2">CCFEE 5312</strain>
    </source>
</reference>
<dbReference type="GO" id="GO:0030638">
    <property type="term" value="P:polyketide metabolic process"/>
    <property type="evidence" value="ECO:0007669"/>
    <property type="project" value="InterPro"/>
</dbReference>